<evidence type="ECO:0000256" key="2">
    <source>
        <dbReference type="SAM" id="SignalP"/>
    </source>
</evidence>
<feature type="region of interest" description="Disordered" evidence="1">
    <location>
        <begin position="29"/>
        <end position="88"/>
    </location>
</feature>
<dbReference type="InterPro" id="IPR013783">
    <property type="entry name" value="Ig-like_fold"/>
</dbReference>
<keyword evidence="3" id="KW-0946">Virion</keyword>
<dbReference type="Proteomes" id="UP000028725">
    <property type="component" value="Unassembled WGS sequence"/>
</dbReference>
<dbReference type="AlphaFoldDB" id="A0A085WUS9"/>
<sequence>MVGRSRGWSGVVLFAVCAMALRCSSSAPAESAEKPSVPMPPIPIPPLPIPPSTEPSPGDGGTTAPPDGGTPDGGTSEPPRATRCAPEGGDRHWVLEGEALTVNLRCAKGLTGPDLRFTVSPLPAGATVDEVTGTFRWTPAKDQAAVWTLALTERSTGETGTLEVGVVDNWQAGNNVPITEPEKYTEEYGLPVFQLFFPGELTAGGYLPVELVYRGHRFIMEAKYRGATSSVLPNRGLTFKFPENDVFNEPDRAGGFMGRRRLVLITHFNENSYLRPRLAFDLWNRMAPEHIQIKTFSAVLYLNGHYRGIFTVADHVDDELMERHGLSKTADLFKAVDADANFSRIDRKGAPKEKLYQGYEKKEGKPEEGWPTAFAGMEALTAFIADSDATAFREHRAEHLNPQDYEDWWIFNTLVLGTDSGAKNAYHYQEREPLRPFRFIPWDFDATFGQGWDTRRRGATELLDFAGDNLLFKKMLEDPAIAGPMRERYRQLLHGPLSKQEVLRLIDGYAQELEVAAQRDQARWGQQYRTYERWSDRTDFTTWSEEVEYIRRWVDQRWDLLERRLP</sequence>
<name>A0A085WUS9_9BACT</name>
<organism evidence="3 4">
    <name type="scientific">Hyalangium minutum</name>
    <dbReference type="NCBI Taxonomy" id="394096"/>
    <lineage>
        <taxon>Bacteria</taxon>
        <taxon>Pseudomonadati</taxon>
        <taxon>Myxococcota</taxon>
        <taxon>Myxococcia</taxon>
        <taxon>Myxococcales</taxon>
        <taxon>Cystobacterineae</taxon>
        <taxon>Archangiaceae</taxon>
        <taxon>Hyalangium</taxon>
    </lineage>
</organism>
<evidence type="ECO:0000256" key="1">
    <source>
        <dbReference type="SAM" id="MobiDB-lite"/>
    </source>
</evidence>
<dbReference type="PATRIC" id="fig|394096.3.peg.1222"/>
<reference evidence="3 4" key="1">
    <citation type="submission" date="2014-04" db="EMBL/GenBank/DDBJ databases">
        <title>Genome assembly of Hyalangium minutum DSM 14724.</title>
        <authorList>
            <person name="Sharma G."/>
            <person name="Subramanian S."/>
        </authorList>
    </citation>
    <scope>NUCLEOTIDE SEQUENCE [LARGE SCALE GENOMIC DNA]</scope>
    <source>
        <strain evidence="3 4">DSM 14724</strain>
    </source>
</reference>
<feature type="signal peptide" evidence="2">
    <location>
        <begin position="1"/>
        <end position="29"/>
    </location>
</feature>
<dbReference type="OrthoDB" id="5486488at2"/>
<dbReference type="Gene3D" id="2.60.40.10">
    <property type="entry name" value="Immunoglobulins"/>
    <property type="match status" value="1"/>
</dbReference>
<gene>
    <name evidence="3" type="ORF">DB31_3572</name>
</gene>
<dbReference type="STRING" id="394096.DB31_3572"/>
<comment type="caution">
    <text evidence="3">The sequence shown here is derived from an EMBL/GenBank/DDBJ whole genome shotgun (WGS) entry which is preliminary data.</text>
</comment>
<evidence type="ECO:0000313" key="4">
    <source>
        <dbReference type="Proteomes" id="UP000028725"/>
    </source>
</evidence>
<dbReference type="Pfam" id="PF08757">
    <property type="entry name" value="CotH"/>
    <property type="match status" value="1"/>
</dbReference>
<protein>
    <submittedName>
        <fullName evidence="3">Inner spore coat protein H</fullName>
    </submittedName>
</protein>
<dbReference type="PANTHER" id="PTHR40050">
    <property type="entry name" value="INNER SPORE COAT PROTEIN H"/>
    <property type="match status" value="1"/>
</dbReference>
<keyword evidence="4" id="KW-1185">Reference proteome</keyword>
<feature type="compositionally biased region" description="Low complexity" evidence="1">
    <location>
        <begin position="62"/>
        <end position="79"/>
    </location>
</feature>
<feature type="compositionally biased region" description="Pro residues" evidence="1">
    <location>
        <begin position="37"/>
        <end position="54"/>
    </location>
</feature>
<feature type="chain" id="PRO_5001800123" evidence="2">
    <location>
        <begin position="30"/>
        <end position="566"/>
    </location>
</feature>
<dbReference type="EMBL" id="JMCB01000002">
    <property type="protein sequence ID" value="KFE71442.1"/>
    <property type="molecule type" value="Genomic_DNA"/>
</dbReference>
<accession>A0A085WUS9</accession>
<keyword evidence="2" id="KW-0732">Signal</keyword>
<keyword evidence="3" id="KW-0167">Capsid protein</keyword>
<dbReference type="PANTHER" id="PTHR40050:SF1">
    <property type="entry name" value="INNER SPORE COAT PROTEIN H"/>
    <property type="match status" value="1"/>
</dbReference>
<dbReference type="InterPro" id="IPR014867">
    <property type="entry name" value="Spore_coat_CotH_CotH2/3/7"/>
</dbReference>
<evidence type="ECO:0000313" key="3">
    <source>
        <dbReference type="EMBL" id="KFE71442.1"/>
    </source>
</evidence>
<proteinExistence type="predicted"/>